<dbReference type="Gene3D" id="3.30.420.270">
    <property type="match status" value="1"/>
</dbReference>
<evidence type="ECO:0000313" key="10">
    <source>
        <dbReference type="Proteomes" id="UP000011021"/>
    </source>
</evidence>
<protein>
    <recommendedName>
        <fullName evidence="11">Protein TolR</fullName>
    </recommendedName>
</protein>
<keyword evidence="5 8" id="KW-1133">Transmembrane helix</keyword>
<dbReference type="AlphaFoldDB" id="E7RUG7"/>
<sequence length="157" mass="17185">MPASAPRRRGRGKRLVSDINVVPYIDVMLVLLVIFMVTAPFVPASTIDLPAVDATPRQPEPYIEVQVTADGKLTLQTRNQPKPQEIQVTRERLPDELKQLLTALAADGKGPQPVVISGDKQVRYETILDVMGDIKQQGVARVGLMVKPRPTAPARSS</sequence>
<evidence type="ECO:0000256" key="5">
    <source>
        <dbReference type="ARBA" id="ARBA00022989"/>
    </source>
</evidence>
<dbReference type="GO" id="GO:0022857">
    <property type="term" value="F:transmembrane transporter activity"/>
    <property type="evidence" value="ECO:0007669"/>
    <property type="project" value="InterPro"/>
</dbReference>
<evidence type="ECO:0000313" key="9">
    <source>
        <dbReference type="EMBL" id="EFV95950.1"/>
    </source>
</evidence>
<keyword evidence="3" id="KW-1003">Cell membrane</keyword>
<accession>E7RUG7</accession>
<evidence type="ECO:0000256" key="3">
    <source>
        <dbReference type="ARBA" id="ARBA00022475"/>
    </source>
</evidence>
<organism evidence="9 10">
    <name type="scientific">Lautropia mirabilis ATCC 51599</name>
    <dbReference type="NCBI Taxonomy" id="887898"/>
    <lineage>
        <taxon>Bacteria</taxon>
        <taxon>Pseudomonadati</taxon>
        <taxon>Pseudomonadota</taxon>
        <taxon>Betaproteobacteria</taxon>
        <taxon>Burkholderiales</taxon>
        <taxon>Burkholderiaceae</taxon>
        <taxon>Lautropia</taxon>
    </lineage>
</organism>
<evidence type="ECO:0008006" key="11">
    <source>
        <dbReference type="Google" id="ProtNLM"/>
    </source>
</evidence>
<dbReference type="eggNOG" id="COG0848">
    <property type="taxonomic scope" value="Bacteria"/>
</dbReference>
<dbReference type="GO" id="GO:0005886">
    <property type="term" value="C:plasma membrane"/>
    <property type="evidence" value="ECO:0007669"/>
    <property type="project" value="UniProtKB-SubCell"/>
</dbReference>
<keyword evidence="6 8" id="KW-0472">Membrane</keyword>
<evidence type="ECO:0000256" key="4">
    <source>
        <dbReference type="ARBA" id="ARBA00022692"/>
    </source>
</evidence>
<evidence type="ECO:0000256" key="1">
    <source>
        <dbReference type="ARBA" id="ARBA00004162"/>
    </source>
</evidence>
<evidence type="ECO:0000256" key="7">
    <source>
        <dbReference type="RuleBase" id="RU003879"/>
    </source>
</evidence>
<comment type="subcellular location">
    <subcellularLocation>
        <location evidence="1">Cell membrane</location>
        <topology evidence="1">Single-pass membrane protein</topology>
    </subcellularLocation>
    <subcellularLocation>
        <location evidence="7">Cell membrane</location>
        <topology evidence="7">Single-pass type II membrane protein</topology>
    </subcellularLocation>
</comment>
<dbReference type="Pfam" id="PF02472">
    <property type="entry name" value="ExbD"/>
    <property type="match status" value="1"/>
</dbReference>
<reference evidence="9 10" key="1">
    <citation type="submission" date="2010-12" db="EMBL/GenBank/DDBJ databases">
        <authorList>
            <person name="Muzny D."/>
            <person name="Qin X."/>
            <person name="Deng J."/>
            <person name="Jiang H."/>
            <person name="Liu Y."/>
            <person name="Qu J."/>
            <person name="Song X.-Z."/>
            <person name="Zhang L."/>
            <person name="Thornton R."/>
            <person name="Coyle M."/>
            <person name="Francisco L."/>
            <person name="Jackson L."/>
            <person name="Javaid M."/>
            <person name="Korchina V."/>
            <person name="Kovar C."/>
            <person name="Mata R."/>
            <person name="Mathew T."/>
            <person name="Ngo R."/>
            <person name="Nguyen L."/>
            <person name="Nguyen N."/>
            <person name="Okwuonu G."/>
            <person name="Ongeri F."/>
            <person name="Pham C."/>
            <person name="Simmons D."/>
            <person name="Wilczek-Boney K."/>
            <person name="Hale W."/>
            <person name="Jakkamsetti A."/>
            <person name="Pham P."/>
            <person name="Ruth R."/>
            <person name="San Lucas F."/>
            <person name="Warren J."/>
            <person name="Zhang J."/>
            <person name="Zhao Z."/>
            <person name="Zhou C."/>
            <person name="Zhu D."/>
            <person name="Lee S."/>
            <person name="Bess C."/>
            <person name="Blankenburg K."/>
            <person name="Forbes L."/>
            <person name="Fu Q."/>
            <person name="Gubbala S."/>
            <person name="Hirani K."/>
            <person name="Jayaseelan J.C."/>
            <person name="Lara F."/>
            <person name="Munidasa M."/>
            <person name="Palculict T."/>
            <person name="Patil S."/>
            <person name="Pu L.-L."/>
            <person name="Saada N."/>
            <person name="Tang L."/>
            <person name="Weissenberger G."/>
            <person name="Zhu Y."/>
            <person name="Hemphill L."/>
            <person name="Shang Y."/>
            <person name="Youmans B."/>
            <person name="Ayvaz T."/>
            <person name="Ross M."/>
            <person name="Santibanez J."/>
            <person name="Aqrawi P."/>
            <person name="Gross S."/>
            <person name="Joshi V."/>
            <person name="Fowler G."/>
            <person name="Nazareth L."/>
            <person name="Reid J."/>
            <person name="Worley K."/>
            <person name="Petrosino J."/>
            <person name="Highlander S."/>
            <person name="Gibbs R."/>
        </authorList>
    </citation>
    <scope>NUCLEOTIDE SEQUENCE [LARGE SCALE GENOMIC DNA]</scope>
    <source>
        <strain evidence="9 10">ATCC 51599</strain>
    </source>
</reference>
<dbReference type="RefSeq" id="WP_005671872.1">
    <property type="nucleotide sequence ID" value="NZ_CP146288.1"/>
</dbReference>
<dbReference type="PANTHER" id="PTHR30558">
    <property type="entry name" value="EXBD MEMBRANE COMPONENT OF PMF-DRIVEN MACROMOLECULE IMPORT SYSTEM"/>
    <property type="match status" value="1"/>
</dbReference>
<dbReference type="InterPro" id="IPR003400">
    <property type="entry name" value="ExbD"/>
</dbReference>
<keyword evidence="10" id="KW-1185">Reference proteome</keyword>
<gene>
    <name evidence="9" type="ORF">HMPREF0551_0133</name>
</gene>
<dbReference type="Proteomes" id="UP000011021">
    <property type="component" value="Unassembled WGS sequence"/>
</dbReference>
<name>E7RUG7_9BURK</name>
<dbReference type="EMBL" id="AEQP01000001">
    <property type="protein sequence ID" value="EFV95950.1"/>
    <property type="molecule type" value="Genomic_DNA"/>
</dbReference>
<dbReference type="PANTHER" id="PTHR30558:SF7">
    <property type="entry name" value="TOL-PAL SYSTEM PROTEIN TOLR"/>
    <property type="match status" value="1"/>
</dbReference>
<feature type="transmembrane region" description="Helical" evidence="8">
    <location>
        <begin position="21"/>
        <end position="42"/>
    </location>
</feature>
<comment type="caution">
    <text evidence="9">The sequence shown here is derived from an EMBL/GenBank/DDBJ whole genome shotgun (WGS) entry which is preliminary data.</text>
</comment>
<dbReference type="HOGENOM" id="CLU_085305_1_3_4"/>
<evidence type="ECO:0000256" key="6">
    <source>
        <dbReference type="ARBA" id="ARBA00023136"/>
    </source>
</evidence>
<keyword evidence="7" id="KW-0653">Protein transport</keyword>
<dbReference type="GO" id="GO:0015031">
    <property type="term" value="P:protein transport"/>
    <property type="evidence" value="ECO:0007669"/>
    <property type="project" value="UniProtKB-KW"/>
</dbReference>
<dbReference type="STRING" id="887898.HMPREF0551_0133"/>
<evidence type="ECO:0000256" key="8">
    <source>
        <dbReference type="SAM" id="Phobius"/>
    </source>
</evidence>
<comment type="similarity">
    <text evidence="2 7">Belongs to the ExbD/TolR family.</text>
</comment>
<evidence type="ECO:0000256" key="2">
    <source>
        <dbReference type="ARBA" id="ARBA00005811"/>
    </source>
</evidence>
<keyword evidence="4 7" id="KW-0812">Transmembrane</keyword>
<proteinExistence type="inferred from homology"/>
<keyword evidence="7" id="KW-0813">Transport</keyword>